<organism evidence="1 2">
    <name type="scientific">Mycena belliarum</name>
    <dbReference type="NCBI Taxonomy" id="1033014"/>
    <lineage>
        <taxon>Eukaryota</taxon>
        <taxon>Fungi</taxon>
        <taxon>Dikarya</taxon>
        <taxon>Basidiomycota</taxon>
        <taxon>Agaricomycotina</taxon>
        <taxon>Agaricomycetes</taxon>
        <taxon>Agaricomycetidae</taxon>
        <taxon>Agaricales</taxon>
        <taxon>Marasmiineae</taxon>
        <taxon>Mycenaceae</taxon>
        <taxon>Mycena</taxon>
    </lineage>
</organism>
<accession>A0AAD6TVW1</accession>
<keyword evidence="2" id="KW-1185">Reference proteome</keyword>
<dbReference type="EMBL" id="JARJCN010000075">
    <property type="protein sequence ID" value="KAJ7077178.1"/>
    <property type="molecule type" value="Genomic_DNA"/>
</dbReference>
<comment type="caution">
    <text evidence="1">The sequence shown here is derived from an EMBL/GenBank/DDBJ whole genome shotgun (WGS) entry which is preliminary data.</text>
</comment>
<sequence length="305" mass="33973">MSSAACQRHVWGIPGPVVGFALSKSGVAAKLVLSWIDPATLILSFSADFMSINERAENGCESNSLNWRSDNVTFEDNECSQDRVTWWVHQSQMLSDQKSSPFTPPPLQLDVNSPAFFEDTASEEDQYSCFKVNPSSTAPGISSGSETASYSNLEWMFDRKVQTIGRIRFLEHLTEEHMEINTRIDSYNEMCGLRAVKDKNTLPPVDKVLAPIRDTLIEQLPSASESAVLTDAHRNILFGQLSALLSATVGSYALNAKRRNIAVLEAESRNDWDALLYRFYAQGTGIISPLWGGISIRMIVWKQSR</sequence>
<dbReference type="AlphaFoldDB" id="A0AAD6TVW1"/>
<proteinExistence type="predicted"/>
<protein>
    <submittedName>
        <fullName evidence="1">Uncharacterized protein</fullName>
    </submittedName>
</protein>
<gene>
    <name evidence="1" type="ORF">B0H15DRAFT_1004117</name>
</gene>
<name>A0AAD6TVW1_9AGAR</name>
<dbReference type="Proteomes" id="UP001222325">
    <property type="component" value="Unassembled WGS sequence"/>
</dbReference>
<reference evidence="1" key="1">
    <citation type="submission" date="2023-03" db="EMBL/GenBank/DDBJ databases">
        <title>Massive genome expansion in bonnet fungi (Mycena s.s.) driven by repeated elements and novel gene families across ecological guilds.</title>
        <authorList>
            <consortium name="Lawrence Berkeley National Laboratory"/>
            <person name="Harder C.B."/>
            <person name="Miyauchi S."/>
            <person name="Viragh M."/>
            <person name="Kuo A."/>
            <person name="Thoen E."/>
            <person name="Andreopoulos B."/>
            <person name="Lu D."/>
            <person name="Skrede I."/>
            <person name="Drula E."/>
            <person name="Henrissat B."/>
            <person name="Morin E."/>
            <person name="Kohler A."/>
            <person name="Barry K."/>
            <person name="LaButti K."/>
            <person name="Morin E."/>
            <person name="Salamov A."/>
            <person name="Lipzen A."/>
            <person name="Mereny Z."/>
            <person name="Hegedus B."/>
            <person name="Baldrian P."/>
            <person name="Stursova M."/>
            <person name="Weitz H."/>
            <person name="Taylor A."/>
            <person name="Grigoriev I.V."/>
            <person name="Nagy L.G."/>
            <person name="Martin F."/>
            <person name="Kauserud H."/>
        </authorList>
    </citation>
    <scope>NUCLEOTIDE SEQUENCE</scope>
    <source>
        <strain evidence="1">CBHHK173m</strain>
    </source>
</reference>
<evidence type="ECO:0000313" key="1">
    <source>
        <dbReference type="EMBL" id="KAJ7077178.1"/>
    </source>
</evidence>
<evidence type="ECO:0000313" key="2">
    <source>
        <dbReference type="Proteomes" id="UP001222325"/>
    </source>
</evidence>